<feature type="region of interest" description="Disordered" evidence="13">
    <location>
        <begin position="114"/>
        <end position="236"/>
    </location>
</feature>
<sequence length="905" mass="98315">MDLRIGQRLLKPQDTALLALKQQQLQHQLFLASLHQQQVEQLTHQHVRVAMESPHREAEPGQQEQELRQILNKDKSKRSAVASTVVKQKLAEVILKKQQAALERTSNAPAAALPYRSLEPLEPEGPSPAMLSTFLSPVPSTSLDTPEHFPLRKTASEPNLKVRCKPRKCLERRKNPLTRKESAPPSLKRRPPDAIDSSPSSSSTPVSGCSSPNDSLPAEHAALPAAPGGAHEGDTERRALPSLAHRVPVLNGPVLPGSHQPVFIPASLEQHEAGSALSPRLQPVIILEPSVTHAPLVAVPGLGAVPFSFAPSLVPAERLALPGQHKPLGRTRSEPLPPSPRAVQQHLLFQQHHAHFLERLKQQTHLGKRMAKSSEKPRLRQIPSSEDMEAEGSVPEAAAEAAEPSRARPGSSGKEMGQPQEELVLQQALLWDSFQRVQQQLLKRQPLADPPVLPPGHRPLSRAQSSPATATVSLPAQDTKALALPVQEQPPKPHFTTGLVYDSVMLKHQCSCGDNSNHPEHAGRIQSIWSRLQERGLRSRCECLRGRKATLEELQCVHSERHVLLYGTNPLNRLKLDNGKLAGILSQRTFVMLPCGGVGVDSDTIWNELHSSNAARWAAGSVTELAFKVATRELKNGFAVVRPPGHHADPSTAMGFCFFNSVAIAARQLQQKGKLSKILIVDWDVHHGNGTQQIFYRDPEVLYISLHRHDDGNFFPGSGAADEVGAGPGEGFNVNVAWAGGLDPPMGDPEYLAAFRTVVMPIAHEFCPDVVLVSAGFDAAEVSAKCFGYMTKQLMSLAGGAVVLALEGGHDLTAICDASEACVSALLGHEPEPLPEDSLRQKPNANAVRSLEAVIQVQSRYWVAVQRFASKLGCSFLEAQHHEADEVETVTALASLSVAVMVEKR</sequence>
<feature type="region of interest" description="Disordered" evidence="13">
    <location>
        <begin position="446"/>
        <end position="473"/>
    </location>
</feature>
<reference evidence="14" key="2">
    <citation type="submission" date="2025-09" db="UniProtKB">
        <authorList>
            <consortium name="Ensembl"/>
        </authorList>
    </citation>
    <scope>IDENTIFICATION</scope>
</reference>
<accession>A0A8U8CF21</accession>
<comment type="catalytic activity">
    <reaction evidence="12">
        <text>N(6)-acetyl-L-lysyl-[histone] + H2O = L-lysyl-[histone] + acetate</text>
        <dbReference type="Rhea" id="RHEA:58196"/>
        <dbReference type="Rhea" id="RHEA-COMP:9845"/>
        <dbReference type="Rhea" id="RHEA-COMP:11338"/>
        <dbReference type="ChEBI" id="CHEBI:15377"/>
        <dbReference type="ChEBI" id="CHEBI:29969"/>
        <dbReference type="ChEBI" id="CHEBI:30089"/>
        <dbReference type="ChEBI" id="CHEBI:61930"/>
        <dbReference type="EC" id="3.5.1.98"/>
    </reaction>
</comment>
<proteinExistence type="inferred from homology"/>
<protein>
    <recommendedName>
        <fullName evidence="3 12">Histone deacetylase</fullName>
        <ecNumber evidence="3 12">3.5.1.98</ecNumber>
    </recommendedName>
</protein>
<evidence type="ECO:0000256" key="5">
    <source>
        <dbReference type="ARBA" id="ARBA00022723"/>
    </source>
</evidence>
<keyword evidence="15" id="KW-1185">Reference proteome</keyword>
<comment type="similarity">
    <text evidence="2 12">Belongs to the histone deacetylase family. HD type 2 subfamily.</text>
</comment>
<dbReference type="GO" id="GO:0141221">
    <property type="term" value="F:histone deacetylase activity, hydrolytic mechanism"/>
    <property type="evidence" value="ECO:0007669"/>
    <property type="project" value="UniProtKB-EC"/>
</dbReference>
<dbReference type="InterPro" id="IPR023696">
    <property type="entry name" value="Ureohydrolase_dom_sf"/>
</dbReference>
<dbReference type="PANTHER" id="PTHR45364:SF13">
    <property type="entry name" value="HISTONE DEACETYLASE"/>
    <property type="match status" value="1"/>
</dbReference>
<dbReference type="GO" id="GO:0000122">
    <property type="term" value="P:negative regulation of transcription by RNA polymerase II"/>
    <property type="evidence" value="ECO:0007669"/>
    <property type="project" value="InterPro"/>
</dbReference>
<evidence type="ECO:0000256" key="9">
    <source>
        <dbReference type="ARBA" id="ARBA00023015"/>
    </source>
</evidence>
<evidence type="ECO:0000256" key="1">
    <source>
        <dbReference type="ARBA" id="ARBA00004123"/>
    </source>
</evidence>
<keyword evidence="10 12" id="KW-0804">Transcription</keyword>
<organism evidence="14 15">
    <name type="scientific">Geospiza parvula</name>
    <name type="common">Small tree-finch</name>
    <name type="synonym">Camarhynchus parvulus</name>
    <dbReference type="NCBI Taxonomy" id="87175"/>
    <lineage>
        <taxon>Eukaryota</taxon>
        <taxon>Metazoa</taxon>
        <taxon>Chordata</taxon>
        <taxon>Craniata</taxon>
        <taxon>Vertebrata</taxon>
        <taxon>Euteleostomi</taxon>
        <taxon>Archelosauria</taxon>
        <taxon>Archosauria</taxon>
        <taxon>Dinosauria</taxon>
        <taxon>Saurischia</taxon>
        <taxon>Theropoda</taxon>
        <taxon>Coelurosauria</taxon>
        <taxon>Aves</taxon>
        <taxon>Neognathae</taxon>
        <taxon>Neoaves</taxon>
        <taxon>Telluraves</taxon>
        <taxon>Australaves</taxon>
        <taxon>Passeriformes</taxon>
        <taxon>Thraupidae</taxon>
        <taxon>Camarhynchus</taxon>
    </lineage>
</organism>
<dbReference type="EC" id="3.5.1.98" evidence="3 12"/>
<evidence type="ECO:0000256" key="13">
    <source>
        <dbReference type="SAM" id="MobiDB-lite"/>
    </source>
</evidence>
<dbReference type="PANTHER" id="PTHR45364">
    <property type="entry name" value="HISTONE DEACETYLASE 9-RELATED"/>
    <property type="match status" value="1"/>
</dbReference>
<accession>A0A8C3NI98</accession>
<feature type="compositionally biased region" description="Pro residues" evidence="13">
    <location>
        <begin position="448"/>
        <end position="457"/>
    </location>
</feature>
<keyword evidence="8 12" id="KW-0156">Chromatin regulator</keyword>
<dbReference type="SUPFAM" id="SSF52768">
    <property type="entry name" value="Arginase/deacetylase"/>
    <property type="match status" value="1"/>
</dbReference>
<dbReference type="GO" id="GO:0046872">
    <property type="term" value="F:metal ion binding"/>
    <property type="evidence" value="ECO:0007669"/>
    <property type="project" value="UniProtKB-KW"/>
</dbReference>
<comment type="subcellular location">
    <subcellularLocation>
        <location evidence="1 12">Nucleus</location>
    </subcellularLocation>
</comment>
<dbReference type="InterPro" id="IPR037138">
    <property type="entry name" value="His_deacetylse_dom_sf"/>
</dbReference>
<evidence type="ECO:0000256" key="12">
    <source>
        <dbReference type="PIRNR" id="PIRNR037911"/>
    </source>
</evidence>
<evidence type="ECO:0000256" key="10">
    <source>
        <dbReference type="ARBA" id="ARBA00023163"/>
    </source>
</evidence>
<dbReference type="InterPro" id="IPR000286">
    <property type="entry name" value="HDACs"/>
</dbReference>
<evidence type="ECO:0000256" key="8">
    <source>
        <dbReference type="ARBA" id="ARBA00022853"/>
    </source>
</evidence>
<evidence type="ECO:0000256" key="4">
    <source>
        <dbReference type="ARBA" id="ARBA00022491"/>
    </source>
</evidence>
<dbReference type="Gene3D" id="3.40.800.20">
    <property type="entry name" value="Histone deacetylase domain"/>
    <property type="match status" value="1"/>
</dbReference>
<feature type="compositionally biased region" description="Polar residues" evidence="13">
    <location>
        <begin position="462"/>
        <end position="473"/>
    </location>
</feature>
<dbReference type="Ensembl" id="ENSCPVT00000022362.2">
    <property type="protein sequence ID" value="ENSCPVP00000021407.2"/>
    <property type="gene ID" value="ENSCPVG00000015446.2"/>
</dbReference>
<evidence type="ECO:0000256" key="6">
    <source>
        <dbReference type="ARBA" id="ARBA00022801"/>
    </source>
</evidence>
<feature type="compositionally biased region" description="Low complexity" evidence="13">
    <location>
        <begin position="197"/>
        <end position="229"/>
    </location>
</feature>
<evidence type="ECO:0000313" key="14">
    <source>
        <dbReference type="Ensembl" id="ENSCPVP00000021407.2"/>
    </source>
</evidence>
<evidence type="ECO:0000256" key="3">
    <source>
        <dbReference type="ARBA" id="ARBA00012111"/>
    </source>
</evidence>
<feature type="compositionally biased region" description="Basic and acidic residues" evidence="13">
    <location>
        <begin position="168"/>
        <end position="182"/>
    </location>
</feature>
<dbReference type="Proteomes" id="UP000694382">
    <property type="component" value="Unassembled WGS sequence"/>
</dbReference>
<keyword evidence="5" id="KW-0479">Metal-binding</keyword>
<keyword evidence="9 12" id="KW-0805">Transcription regulation</keyword>
<feature type="region of interest" description="Disordered" evidence="13">
    <location>
        <begin position="364"/>
        <end position="419"/>
    </location>
</feature>
<feature type="compositionally biased region" description="Low complexity" evidence="13">
    <location>
        <begin position="391"/>
        <end position="410"/>
    </location>
</feature>
<dbReference type="InterPro" id="IPR046949">
    <property type="entry name" value="HDAC4/5/7/9"/>
</dbReference>
<dbReference type="PIRSF" id="PIRSF037911">
    <property type="entry name" value="HDAC_II_euk"/>
    <property type="match status" value="1"/>
</dbReference>
<evidence type="ECO:0000256" key="11">
    <source>
        <dbReference type="ARBA" id="ARBA00023242"/>
    </source>
</evidence>
<evidence type="ECO:0000256" key="7">
    <source>
        <dbReference type="ARBA" id="ARBA00022833"/>
    </source>
</evidence>
<evidence type="ECO:0000256" key="2">
    <source>
        <dbReference type="ARBA" id="ARBA00007738"/>
    </source>
</evidence>
<dbReference type="InterPro" id="IPR023801">
    <property type="entry name" value="His_deacetylse_dom"/>
</dbReference>
<dbReference type="FunFam" id="3.40.800.20:FF:000002">
    <property type="entry name" value="Histone deacetylase"/>
    <property type="match status" value="1"/>
</dbReference>
<keyword evidence="6 12" id="KW-0378">Hydrolase</keyword>
<dbReference type="Pfam" id="PF00850">
    <property type="entry name" value="Hist_deacetyl"/>
    <property type="match status" value="1"/>
</dbReference>
<comment type="function">
    <text evidence="12">Responsible for the deacetylation of lysine residues on the N-terminal part of the core histones (H2A, H2B, H3 and H4). Histone deacetylation gives a tag for epigenetic repression and plays an important role in transcriptional regulation, cell cycle progression and developmental events.</text>
</comment>
<name>A0A8C3NI98_GEOPR</name>
<evidence type="ECO:0000313" key="15">
    <source>
        <dbReference type="Proteomes" id="UP000694382"/>
    </source>
</evidence>
<dbReference type="AlphaFoldDB" id="A0A8C3NI98"/>
<feature type="compositionally biased region" description="Polar residues" evidence="13">
    <location>
        <begin position="133"/>
        <end position="144"/>
    </location>
</feature>
<keyword evidence="4 12" id="KW-0678">Repressor</keyword>
<dbReference type="GO" id="GO:0005634">
    <property type="term" value="C:nucleus"/>
    <property type="evidence" value="ECO:0007669"/>
    <property type="project" value="UniProtKB-SubCell"/>
</dbReference>
<dbReference type="PRINTS" id="PR01270">
    <property type="entry name" value="HDASUPER"/>
</dbReference>
<reference evidence="14" key="1">
    <citation type="submission" date="2025-08" db="UniProtKB">
        <authorList>
            <consortium name="Ensembl"/>
        </authorList>
    </citation>
    <scope>IDENTIFICATION</scope>
</reference>
<keyword evidence="11" id="KW-0539">Nucleus</keyword>
<keyword evidence="7" id="KW-0862">Zinc</keyword>